<proteinExistence type="inferred from homology"/>
<evidence type="ECO:0000256" key="2">
    <source>
        <dbReference type="ARBA" id="ARBA00006472"/>
    </source>
</evidence>
<dbReference type="AlphaFoldDB" id="M1GMC8"/>
<dbReference type="EMBL" id="JQ815896">
    <property type="protein sequence ID" value="AGE14133.1"/>
    <property type="molecule type" value="Genomic_DNA"/>
</dbReference>
<organism evidence="5">
    <name type="scientific">uncultured prokaryote</name>
    <dbReference type="NCBI Taxonomy" id="198431"/>
    <lineage>
        <taxon>unclassified sequences</taxon>
        <taxon>environmental samples</taxon>
    </lineage>
</organism>
<accession>M1GMC8</accession>
<sequence length="87" mass="9567">MAEFSGEWSVQKRPPRLARRYEFASYGATRGFLDDLAALSEQLGCYPDLNFARTHVNVSLGMNGEEPGTMERDFAVAADAIATRHAG</sequence>
<evidence type="ECO:0000256" key="3">
    <source>
        <dbReference type="ARBA" id="ARBA00013252"/>
    </source>
</evidence>
<evidence type="ECO:0000256" key="1">
    <source>
        <dbReference type="ARBA" id="ARBA00001554"/>
    </source>
</evidence>
<dbReference type="InterPro" id="IPR036428">
    <property type="entry name" value="PCD_sf"/>
</dbReference>
<keyword evidence="4" id="KW-0456">Lyase</keyword>
<dbReference type="EC" id="4.2.1.96" evidence="3"/>
<evidence type="ECO:0000256" key="4">
    <source>
        <dbReference type="ARBA" id="ARBA00023239"/>
    </source>
</evidence>
<reference evidence="5" key="1">
    <citation type="journal article" date="2013" name="Appl. Environ. Microbiol.">
        <title>RubisCO Gene Clusters Found in a Metagenome Microarray from Acid Mine Drainage.</title>
        <authorList>
            <person name="Guo X."/>
            <person name="Yin H."/>
            <person name="Cong J."/>
            <person name="Dai Z."/>
            <person name="Liang Y."/>
            <person name="Liu X."/>
        </authorList>
    </citation>
    <scope>NUCLEOTIDE SEQUENCE</scope>
</reference>
<dbReference type="Pfam" id="PF01329">
    <property type="entry name" value="Pterin_4a"/>
    <property type="match status" value="1"/>
</dbReference>
<dbReference type="GO" id="GO:0008124">
    <property type="term" value="F:4-alpha-hydroxytetrahydrobiopterin dehydratase activity"/>
    <property type="evidence" value="ECO:0007669"/>
    <property type="project" value="UniProtKB-EC"/>
</dbReference>
<dbReference type="GO" id="GO:0006729">
    <property type="term" value="P:tetrahydrobiopterin biosynthetic process"/>
    <property type="evidence" value="ECO:0007669"/>
    <property type="project" value="InterPro"/>
</dbReference>
<evidence type="ECO:0000313" key="5">
    <source>
        <dbReference type="EMBL" id="AGE14133.1"/>
    </source>
</evidence>
<dbReference type="Gene3D" id="3.30.1360.20">
    <property type="entry name" value="Transcriptional coactivator/pterin dehydratase"/>
    <property type="match status" value="1"/>
</dbReference>
<protein>
    <recommendedName>
        <fullName evidence="3">4a-hydroxytetrahydrobiopterin dehydratase</fullName>
        <ecNumber evidence="3">4.2.1.96</ecNumber>
    </recommendedName>
</protein>
<dbReference type="SUPFAM" id="SSF55248">
    <property type="entry name" value="PCD-like"/>
    <property type="match status" value="1"/>
</dbReference>
<name>M1GMC8_9ZZZZ</name>
<dbReference type="InterPro" id="IPR001533">
    <property type="entry name" value="Pterin_deHydtase"/>
</dbReference>
<comment type="similarity">
    <text evidence="2">Belongs to the pterin-4-alpha-carbinolamine dehydratase family.</text>
</comment>
<comment type="catalytic activity">
    <reaction evidence="1">
        <text>(4aS,6R)-4a-hydroxy-L-erythro-5,6,7,8-tetrahydrobiopterin = (6R)-L-erythro-6,7-dihydrobiopterin + H2O</text>
        <dbReference type="Rhea" id="RHEA:11920"/>
        <dbReference type="ChEBI" id="CHEBI:15377"/>
        <dbReference type="ChEBI" id="CHEBI:15642"/>
        <dbReference type="ChEBI" id="CHEBI:43120"/>
        <dbReference type="EC" id="4.2.1.96"/>
    </reaction>
</comment>